<feature type="region of interest" description="Disordered" evidence="2">
    <location>
        <begin position="2290"/>
        <end position="2309"/>
    </location>
</feature>
<evidence type="ECO:0000256" key="1">
    <source>
        <dbReference type="SAM" id="Coils"/>
    </source>
</evidence>
<feature type="compositionally biased region" description="Polar residues" evidence="2">
    <location>
        <begin position="905"/>
        <end position="920"/>
    </location>
</feature>
<dbReference type="GO" id="GO:0004672">
    <property type="term" value="F:protein kinase activity"/>
    <property type="evidence" value="ECO:0007669"/>
    <property type="project" value="InterPro"/>
</dbReference>
<dbReference type="SMART" id="SM00220">
    <property type="entry name" value="S_TKc"/>
    <property type="match status" value="1"/>
</dbReference>
<feature type="region of interest" description="Disordered" evidence="2">
    <location>
        <begin position="1"/>
        <end position="52"/>
    </location>
</feature>
<proteinExistence type="predicted"/>
<feature type="coiled-coil region" evidence="1">
    <location>
        <begin position="113"/>
        <end position="152"/>
    </location>
</feature>
<evidence type="ECO:0000259" key="3">
    <source>
        <dbReference type="PROSITE" id="PS50011"/>
    </source>
</evidence>
<dbReference type="Pfam" id="PF00069">
    <property type="entry name" value="Pkinase"/>
    <property type="match status" value="1"/>
</dbReference>
<dbReference type="GO" id="GO:0005524">
    <property type="term" value="F:ATP binding"/>
    <property type="evidence" value="ECO:0007669"/>
    <property type="project" value="InterPro"/>
</dbReference>
<feature type="region of interest" description="Disordered" evidence="2">
    <location>
        <begin position="1952"/>
        <end position="2003"/>
    </location>
</feature>
<feature type="compositionally biased region" description="Polar residues" evidence="2">
    <location>
        <begin position="1981"/>
        <end position="2003"/>
    </location>
</feature>
<dbReference type="OrthoDB" id="346907at2759"/>
<sequence>MSSSSQKSSNPKEETKPNSSTATSLDPVPNCDTAETAALNGDQSNKPSIQQDSLNKIITKKVKIVDPGPAHEVESDDEDSLSQAGSLDRTGSTGIGEAAPMLASGQPTDLQTIAAAAERKKTKEERKKEREKKKEEEMLKKYQAEQEAKQRVSAKSKCGRWIKHNLKIGEGGYKFVYRGYDTVEARNVAWCEFKREHVDTKEKRQQMFKETEIMLKMNHPHIVRCFDVFREWIDMEDPNNQIEEKGVVIIQELMGEGTLKSVIRKNFLEGQCILKFPLITRWWHQILDALRYMHHKIQPPILHRDLKADNCFLYGASDEEYLNVKVGDFGLATHVNNSGRKTMLGTLGFMAPEIFDEKYDEKVDIYAFGMLMLEVMTNRTPYDECETVMQVAAKTMSGQGPDIMDKVLNPSLREVISACIQPLTCFRPSAEELYFHPLFQRYQEGDDSWPKTLPVEVEPNYDNATDRAEVLDRFVRSLDVAETRNPNFNLRLRFRDKKMLQELGLDDGESLEFDLDIYKAEDQDIPDLIHNLRLGYEDKLWRVFENPKQPDKKIVSSHLDKLFNSIRLQMQFLVKVLLGKRWKAILDSLVDEPRVSRKKDGQSALDEDDDSDTDGRETSSFTIIGKYKGKWSRAKRLLDREIQAYRNATAGHPLTSNPANVGPKVAAVPASTPNMPTSLQSDAAVSGGTLTPNVHPPVYPNTIPIPTSNVQTSVPETVEPSSMHSNVATIGKFSISTPPSASGAPPAVSQSTIQAQAAQLPPETGQTPPVAEHVGLQPYPSNEANIYQTTAQGSVSTAVQNPNPESGLIPVRLHPDQNVTQLPIMQTPLSVNPITGHPFSGNQIPPMTTPQPQASHLPSLPTSTKTDSESVAAVDLDSVARSALLLQQVLQGISVPPLKPFSEGSAAQTGPNSPAYSSSVAQPSQFLNQLQQQQTMMAPQTQQSVLTDGATAPVAISPATAGSGSIPSHYISPEALIQSLTAGLLGSTTPEMQQLQQPFVQSSSTQGLSSSISVGQIATGASAIPITDQQALLASSMRGQPPVLGGSDVAPQPDLDAAVKVEPFRHDAGQPSVLLNQLTEALLGVATGTAGTPASAFGLQPTQQQALLQTLINQQAGQQQQLAQLGSATSNKQSDRRVRKKSKPKPRFILRMTKIEKDSEGSEPGSFRPTFYLEMPDLSNPNSEVWKFSFRCNLSDTPDDIKLFKGSGYTATNEEVERAAKEAVVQMLDSLRADVSSVKLNQDYIFYPRPHCSTTNPSFPPVALSEPSSVASSHLAAGIPVTAKSSQTSLNIPSLASRSVASQQLGAVTQPTAIVASSPNPPIPGASLLYDTSAAMANLEEVPPIENTSHFNGLLVQNPLDSTSYARSHPFLSTNFLTGLASSETGRDDDDELGEISRPLSPAEISVPQQLQQFASRQILAPNFDSSIPSTLSFGSAATPYFSASSCGSTGLVSVSSATQHAASFPGTASASFDPSEGIASRQPLLPFGASYLSELLSLAAKHIAQLSSSASGTQASLEEVTPLIPMVSSPSSVACMPPTEILTDVVTTDPAEHVRRELPFDANAFLLSHLNRVSAVGQSQVTTTTTNTGPAVTEPPEQDSFVTLTCTIPASLEAVMREIIHRLCSAPLRSYLLLPSRVTATEEAAQQTVVRLLEIPQNHVFLGVPTSDDQAAPFSLTTFKTSGESAFIVIEGTHGDGRTVSVPRIYRTPVNSAVVLTPNGTVHCLNQASSIIPSLSSELPQRSSPQYSPTADTSDITQLGHASTAAVQPRELPLNMNADTFTLDDVLNLLLALRNSSHQHQRSATTSPTTETYSGVNPVASIEGQHVPSTTSRRSSATGSVHVVPHTNLGKSFAPTPQFSQLQQLSLGRQQRILPIPQHHQLSQTVSTSKPPYIEQAGILSSQLSSGRVSSIPGTVQDVPAAAIFGSQVTGLSKDGAVAASYLTQPFTQANAMSQQSSVTSQPRWTTHERVSATAPPPSGLTSTTGVSHTLHSQQPTSSSTEITAAGLQQALQLLSALNVTGSPEQLSSVLVQLLRNPNLMHSVPVGQSTVPVAASLRNPVTSLGARPCFSGQATLQRISTVSPPVPASGFSATSSITSSNLPTILGRLLTSSVAPTERIVPTETPNLVPSQVTPIAPLPTRLAPLTSSPATVMNASIVDTTGFSHLASSGLQGVATASPHASSQQSLSYSSGQQIRPSHLLTHAEGGHSQQVSVSQSNVQQKVPDLANLLRLIQSQPDPNAVKELLAALPIETQIHLLSALQPHSTRVTGLSGAPVQHPLQTHQPNLASSFTPQPAATNPTSGSAVGLSSINPPAITTASSVQLPRDVTAVPSVGDALQSSSVHHPLPAAPTTVANKFTVVPVKSENDEPAPPTQPVAPTTSQPSAAGTQWNQAPPRPPRQRTGQTAPPPPPPATPNSQLEIEPTGFSPLVTPVGPPASVTSQIASTPGLVTVLPTTSGLGVPVKQIPQNYKSDDSRMVVPSMASNVPAKNLPSVSSRTAATAHAPLGSAIPVANTGTAAIQQIPASFVHVSQPPMVPTASTANPTVSSNTSTGHGP</sequence>
<protein>
    <recommendedName>
        <fullName evidence="3">Protein kinase domain-containing protein</fullName>
    </recommendedName>
</protein>
<feature type="region of interest" description="Disordered" evidence="2">
    <location>
        <begin position="65"/>
        <end position="102"/>
    </location>
</feature>
<organism evidence="4 5">
    <name type="scientific">Opisthorchis felineus</name>
    <dbReference type="NCBI Taxonomy" id="147828"/>
    <lineage>
        <taxon>Eukaryota</taxon>
        <taxon>Metazoa</taxon>
        <taxon>Spiralia</taxon>
        <taxon>Lophotrochozoa</taxon>
        <taxon>Platyhelminthes</taxon>
        <taxon>Trematoda</taxon>
        <taxon>Digenea</taxon>
        <taxon>Opisthorchiida</taxon>
        <taxon>Opisthorchiata</taxon>
        <taxon>Opisthorchiidae</taxon>
        <taxon>Opisthorchis</taxon>
    </lineage>
</organism>
<evidence type="ECO:0000313" key="4">
    <source>
        <dbReference type="EMBL" id="TGZ71835.1"/>
    </source>
</evidence>
<feature type="compositionally biased region" description="Polar residues" evidence="2">
    <location>
        <begin position="41"/>
        <end position="52"/>
    </location>
</feature>
<dbReference type="EMBL" id="SJOL01004294">
    <property type="protein sequence ID" value="TGZ71835.1"/>
    <property type="molecule type" value="Genomic_DNA"/>
</dbReference>
<dbReference type="Gene3D" id="1.10.510.10">
    <property type="entry name" value="Transferase(Phosphotransferase) domain 1"/>
    <property type="match status" value="1"/>
</dbReference>
<feature type="region of interest" description="Disordered" evidence="2">
    <location>
        <begin position="596"/>
        <end position="618"/>
    </location>
</feature>
<feature type="domain" description="Protein kinase" evidence="3">
    <location>
        <begin position="162"/>
        <end position="439"/>
    </location>
</feature>
<dbReference type="InterPro" id="IPR011009">
    <property type="entry name" value="Kinase-like_dom_sf"/>
</dbReference>
<keyword evidence="1" id="KW-0175">Coiled coil</keyword>
<dbReference type="Gene3D" id="3.30.200.20">
    <property type="entry name" value="Phosphorylase Kinase, domain 1"/>
    <property type="match status" value="1"/>
</dbReference>
<comment type="caution">
    <text evidence="4">The sequence shown here is derived from an EMBL/GenBank/DDBJ whole genome shotgun (WGS) entry which is preliminary data.</text>
</comment>
<dbReference type="EMBL" id="SJOL01004294">
    <property type="protein sequence ID" value="TGZ71839.1"/>
    <property type="molecule type" value="Genomic_DNA"/>
</dbReference>
<dbReference type="InterPro" id="IPR050588">
    <property type="entry name" value="WNK_Ser-Thr_kinase"/>
</dbReference>
<dbReference type="PROSITE" id="PS00108">
    <property type="entry name" value="PROTEIN_KINASE_ST"/>
    <property type="match status" value="1"/>
</dbReference>
<dbReference type="Proteomes" id="UP000308267">
    <property type="component" value="Unassembled WGS sequence"/>
</dbReference>
<evidence type="ECO:0000313" key="5">
    <source>
        <dbReference type="Proteomes" id="UP000308267"/>
    </source>
</evidence>
<keyword evidence="5" id="KW-1185">Reference proteome</keyword>
<dbReference type="PANTHER" id="PTHR13902">
    <property type="entry name" value="SERINE/THREONINE-PROTEIN KINASE WNK WITH NO LYSINE -RELATED"/>
    <property type="match status" value="1"/>
</dbReference>
<dbReference type="InterPro" id="IPR000719">
    <property type="entry name" value="Prot_kinase_dom"/>
</dbReference>
<evidence type="ECO:0000256" key="2">
    <source>
        <dbReference type="SAM" id="MobiDB-lite"/>
    </source>
</evidence>
<feature type="region of interest" description="Disordered" evidence="2">
    <location>
        <begin position="902"/>
        <end position="921"/>
    </location>
</feature>
<feature type="region of interest" description="Disordered" evidence="2">
    <location>
        <begin position="2538"/>
        <end position="2559"/>
    </location>
</feature>
<name>A0A4S2M682_OPIFE</name>
<accession>A0A4S2M682</accession>
<feature type="compositionally biased region" description="Polar residues" evidence="2">
    <location>
        <begin position="2541"/>
        <end position="2559"/>
    </location>
</feature>
<dbReference type="InterPro" id="IPR008271">
    <property type="entry name" value="Ser/Thr_kinase_AS"/>
</dbReference>
<dbReference type="SUPFAM" id="SSF56112">
    <property type="entry name" value="Protein kinase-like (PK-like)"/>
    <property type="match status" value="1"/>
</dbReference>
<feature type="region of interest" description="Disordered" evidence="2">
    <location>
        <begin position="2366"/>
        <end position="2436"/>
    </location>
</feature>
<gene>
    <name evidence="4" type="ORF">CRM22_002431</name>
</gene>
<feature type="region of interest" description="Disordered" evidence="2">
    <location>
        <begin position="1125"/>
        <end position="1145"/>
    </location>
</feature>
<feature type="compositionally biased region" description="Polar residues" evidence="2">
    <location>
        <begin position="1952"/>
        <end position="1966"/>
    </location>
</feature>
<feature type="compositionally biased region" description="Polar residues" evidence="2">
    <location>
        <begin position="81"/>
        <end position="92"/>
    </location>
</feature>
<dbReference type="PROSITE" id="PS50011">
    <property type="entry name" value="PROTEIN_KINASE_DOM"/>
    <property type="match status" value="1"/>
</dbReference>
<reference evidence="4 5" key="1">
    <citation type="journal article" date="2019" name="BMC Genomics">
        <title>New insights from Opisthorchis felineus genome: update on genomics of the epidemiologically important liver flukes.</title>
        <authorList>
            <person name="Ershov N.I."/>
            <person name="Mordvinov V.A."/>
            <person name="Prokhortchouk E.B."/>
            <person name="Pakharukova M.Y."/>
            <person name="Gunbin K.V."/>
            <person name="Ustyantsev K."/>
            <person name="Genaev M.A."/>
            <person name="Blinov A.G."/>
            <person name="Mazur A."/>
            <person name="Boulygina E."/>
            <person name="Tsygankova S."/>
            <person name="Khrameeva E."/>
            <person name="Chekanov N."/>
            <person name="Fan G."/>
            <person name="Xiao A."/>
            <person name="Zhang H."/>
            <person name="Xu X."/>
            <person name="Yang H."/>
            <person name="Solovyev V."/>
            <person name="Lee S.M."/>
            <person name="Liu X."/>
            <person name="Afonnikov D.A."/>
            <person name="Skryabin K.G."/>
        </authorList>
    </citation>
    <scope>NUCLEOTIDE SEQUENCE [LARGE SCALE GENOMIC DNA]</scope>
    <source>
        <strain evidence="4">AK-0245</strain>
        <tissue evidence="4">Whole organism</tissue>
    </source>
</reference>